<protein>
    <submittedName>
        <fullName evidence="1">Uncharacterized protein</fullName>
    </submittedName>
</protein>
<dbReference type="Proteomes" id="UP001216907">
    <property type="component" value="Unassembled WGS sequence"/>
</dbReference>
<keyword evidence="2" id="KW-1185">Reference proteome</keyword>
<organism evidence="1 2">
    <name type="scientific">Paludisphaera mucosa</name>
    <dbReference type="NCBI Taxonomy" id="3030827"/>
    <lineage>
        <taxon>Bacteria</taxon>
        <taxon>Pseudomonadati</taxon>
        <taxon>Planctomycetota</taxon>
        <taxon>Planctomycetia</taxon>
        <taxon>Isosphaerales</taxon>
        <taxon>Isosphaeraceae</taxon>
        <taxon>Paludisphaera</taxon>
    </lineage>
</organism>
<evidence type="ECO:0000313" key="2">
    <source>
        <dbReference type="Proteomes" id="UP001216907"/>
    </source>
</evidence>
<dbReference type="EMBL" id="JARRAG010000004">
    <property type="protein sequence ID" value="MDG3008254.1"/>
    <property type="molecule type" value="Genomic_DNA"/>
</dbReference>
<gene>
    <name evidence="1" type="ORF">PZE19_31185</name>
</gene>
<comment type="caution">
    <text evidence="1">The sequence shown here is derived from an EMBL/GenBank/DDBJ whole genome shotgun (WGS) entry which is preliminary data.</text>
</comment>
<name>A0ABT6FL11_9BACT</name>
<sequence>MATIHEEIPALDVLLDSILDRLPDEVVASLASMRPKTVRRKKGETLADQLVRLTQLRARARTDKAGPLPDEPDFNEVTRRTIEDARAGKNVTRYESAEEMFADLGI</sequence>
<accession>A0ABT6FL11</accession>
<proteinExistence type="predicted"/>
<dbReference type="RefSeq" id="WP_277864581.1">
    <property type="nucleotide sequence ID" value="NZ_JARRAG010000004.1"/>
</dbReference>
<evidence type="ECO:0000313" key="1">
    <source>
        <dbReference type="EMBL" id="MDG3008254.1"/>
    </source>
</evidence>
<reference evidence="1 2" key="1">
    <citation type="submission" date="2023-03" db="EMBL/GenBank/DDBJ databases">
        <title>Paludisphaera mucosa sp. nov. a novel planctomycete from northern fen.</title>
        <authorList>
            <person name="Ivanova A."/>
        </authorList>
    </citation>
    <scope>NUCLEOTIDE SEQUENCE [LARGE SCALE GENOMIC DNA]</scope>
    <source>
        <strain evidence="1 2">Pla2</strain>
    </source>
</reference>